<name>A0A369KX58_9BACT</name>
<comment type="caution">
    <text evidence="2">The sequence shown here is derived from an EMBL/GenBank/DDBJ whole genome shotgun (WGS) entry which is preliminary data.</text>
</comment>
<keyword evidence="3" id="KW-1185">Reference proteome</keyword>
<gene>
    <name evidence="2" type="ORF">DCC88_05820</name>
</gene>
<dbReference type="Proteomes" id="UP000253934">
    <property type="component" value="Unassembled WGS sequence"/>
</dbReference>
<dbReference type="Pfam" id="PF01464">
    <property type="entry name" value="SLT"/>
    <property type="match status" value="1"/>
</dbReference>
<dbReference type="Gene3D" id="1.10.530.10">
    <property type="match status" value="1"/>
</dbReference>
<organism evidence="2 3">
    <name type="scientific">Spirobacillus cienkowskii</name>
    <dbReference type="NCBI Taxonomy" id="495820"/>
    <lineage>
        <taxon>Bacteria</taxon>
        <taxon>Pseudomonadati</taxon>
        <taxon>Bdellovibrionota</taxon>
        <taxon>Oligoflexia</taxon>
        <taxon>Silvanigrellales</taxon>
        <taxon>Spirobacillus</taxon>
    </lineage>
</organism>
<accession>A0A369KX58</accession>
<dbReference type="EMBL" id="QOVW01000063">
    <property type="protein sequence ID" value="RDB36294.1"/>
    <property type="molecule type" value="Genomic_DNA"/>
</dbReference>
<reference evidence="2" key="1">
    <citation type="submission" date="2018-04" db="EMBL/GenBank/DDBJ databases">
        <title>Draft genome sequence of the Candidatus Spirobacillus cienkowskii, a pathogen of freshwater Daphnia species, reconstructed from hemolymph metagenomic reads.</title>
        <authorList>
            <person name="Bresciani L."/>
            <person name="Lemos L.N."/>
            <person name="Wale N."/>
            <person name="Lin J.Y."/>
            <person name="Fernandes G.R."/>
            <person name="Duffy M.A."/>
            <person name="Rodrigues J.M."/>
        </authorList>
    </citation>
    <scope>NUCLEOTIDE SEQUENCE [LARGE SCALE GENOMIC DNA]</scope>
    <source>
        <strain evidence="2">Binning01</strain>
    </source>
</reference>
<dbReference type="InterPro" id="IPR023346">
    <property type="entry name" value="Lysozyme-like_dom_sf"/>
</dbReference>
<evidence type="ECO:0000313" key="2">
    <source>
        <dbReference type="EMBL" id="RDB36294.1"/>
    </source>
</evidence>
<dbReference type="CDD" id="cd16894">
    <property type="entry name" value="MltD-like"/>
    <property type="match status" value="1"/>
</dbReference>
<evidence type="ECO:0000313" key="3">
    <source>
        <dbReference type="Proteomes" id="UP000253934"/>
    </source>
</evidence>
<feature type="domain" description="Transglycosylase SLT" evidence="1">
    <location>
        <begin position="276"/>
        <end position="371"/>
    </location>
</feature>
<dbReference type="AlphaFoldDB" id="A0A369KX58"/>
<protein>
    <submittedName>
        <fullName evidence="2">Lytic transglycosylase domain-containing protein</fullName>
    </submittedName>
</protein>
<evidence type="ECO:0000259" key="1">
    <source>
        <dbReference type="Pfam" id="PF01464"/>
    </source>
</evidence>
<proteinExistence type="predicted"/>
<dbReference type="SUPFAM" id="SSF53955">
    <property type="entry name" value="Lysozyme-like"/>
    <property type="match status" value="1"/>
</dbReference>
<dbReference type="InterPro" id="IPR008258">
    <property type="entry name" value="Transglycosylase_SLT_dom_1"/>
</dbReference>
<sequence>MFSKDLQFNFSTIIHSCLFIFQGFCISELQCLDLKIDLPPQAGKTPVLYYNPIINHKPDSNNTARFKNKETENNHKLTRESNIKSENFDMQDIAKDFSSSIDKDHSNGRNRVMRDNANNYNKITETKIPSGNLEAFPYLSCLKNNVRFWERVYTEIDNHEAFLHDKRNLSRIYAILTLPTNKSQRTELVERHKAKYYKILYSISRKLHQPSYKWTSEELRVAKLFKKNELTQKYLFEAMDNLRIQTGLKTQFEAGIQRSINYLPSVFPIVKQSGLPLELALLPHVESSYNSLAGSKVGAMGLWQIMPGTMKMFEGERAVNKRTDPVVSTKVAMKILKSDFDKIQNWPLTLTAYNHGVNGMLRAIDETGSRDLCKVITHYNSSSFQFASSNFYAQFLAAKKASMQKYLLIAKRKKGESSLVLRNTLLSLNSGIAR</sequence>